<feature type="domain" description="HYR" evidence="2">
    <location>
        <begin position="88"/>
        <end position="169"/>
    </location>
</feature>
<dbReference type="PANTHER" id="PTHR24273:SF32">
    <property type="entry name" value="HYALIN"/>
    <property type="match status" value="1"/>
</dbReference>
<dbReference type="InterPro" id="IPR025237">
    <property type="entry name" value="DUF4183"/>
</dbReference>
<evidence type="ECO:0000259" key="2">
    <source>
        <dbReference type="PROSITE" id="PS50825"/>
    </source>
</evidence>
<dbReference type="Pfam" id="PF02494">
    <property type="entry name" value="HYR"/>
    <property type="match status" value="1"/>
</dbReference>
<reference evidence="4" key="1">
    <citation type="journal article" date="2019" name="Int. J. Syst. Evol. Microbiol.">
        <title>The Global Catalogue of Microorganisms (GCM) 10K type strain sequencing project: providing services to taxonomists for standard genome sequencing and annotation.</title>
        <authorList>
            <consortium name="The Broad Institute Genomics Platform"/>
            <consortium name="The Broad Institute Genome Sequencing Center for Infectious Disease"/>
            <person name="Wu L."/>
            <person name="Ma J."/>
        </authorList>
    </citation>
    <scope>NUCLEOTIDE SEQUENCE [LARGE SCALE GENOMIC DNA]</scope>
    <source>
        <strain evidence="4">CGMCC 4.1621</strain>
    </source>
</reference>
<evidence type="ECO:0000313" key="3">
    <source>
        <dbReference type="EMBL" id="MFC7063163.1"/>
    </source>
</evidence>
<name>A0ABW2ELV9_9BACI</name>
<dbReference type="PROSITE" id="PS50825">
    <property type="entry name" value="HYR"/>
    <property type="match status" value="1"/>
</dbReference>
<dbReference type="RefSeq" id="WP_204710005.1">
    <property type="nucleotide sequence ID" value="NZ_JBHSZV010000040.1"/>
</dbReference>
<comment type="caution">
    <text evidence="3">The sequence shown here is derived from an EMBL/GenBank/DDBJ whole genome shotgun (WGS) entry which is preliminary data.</text>
</comment>
<dbReference type="Pfam" id="PF13799">
    <property type="entry name" value="DUF4183"/>
    <property type="match status" value="1"/>
</dbReference>
<keyword evidence="1" id="KW-0677">Repeat</keyword>
<evidence type="ECO:0000256" key="1">
    <source>
        <dbReference type="ARBA" id="ARBA00022737"/>
    </source>
</evidence>
<dbReference type="InterPro" id="IPR003410">
    <property type="entry name" value="HYR_dom"/>
</dbReference>
<accession>A0ABW2ELV9</accession>
<dbReference type="EMBL" id="JBHSZV010000040">
    <property type="protein sequence ID" value="MFC7063163.1"/>
    <property type="molecule type" value="Genomic_DNA"/>
</dbReference>
<protein>
    <submittedName>
        <fullName evidence="3">DUF4183 domain-containing protein</fullName>
    </submittedName>
</protein>
<sequence>MVLKAETLEYITISDGVKKTYTNQDELEGYGSVGILDPACVSYINLYINGMLQPSTVYYVEEGALVLLVEDAPQKGVPLILQFIKIYNQTKTPTINCPNEVVIEVEPWETGAFVNYPDPTVADNCSDVIFSCTPASGTFFNLGTTKVTCTATDIDKSVNTCCFNVRVIVRSQSTLLLDMLLFKDIQVQSAETLKIQGDLQEPRNSLRNRQQNRNTLNYPHCIKAHTIHDWVVFDTDHQQTVSIPEECNMKIINCRNTGEDLSISCEAIPNTSKFTILDNTKPMPGMPETSIVSICFTILIRIQYYCNGSPLCNFDVTVTTTDEVVLCYPKYTSVVATVKDVNCTISEISH</sequence>
<gene>
    <name evidence="3" type="ORF">ACFQIC_15170</name>
</gene>
<evidence type="ECO:0000313" key="4">
    <source>
        <dbReference type="Proteomes" id="UP001596410"/>
    </source>
</evidence>
<keyword evidence="4" id="KW-1185">Reference proteome</keyword>
<organism evidence="3 4">
    <name type="scientific">Halobacillus seohaensis</name>
    <dbReference type="NCBI Taxonomy" id="447421"/>
    <lineage>
        <taxon>Bacteria</taxon>
        <taxon>Bacillati</taxon>
        <taxon>Bacillota</taxon>
        <taxon>Bacilli</taxon>
        <taxon>Bacillales</taxon>
        <taxon>Bacillaceae</taxon>
        <taxon>Halobacillus</taxon>
    </lineage>
</organism>
<dbReference type="PANTHER" id="PTHR24273">
    <property type="entry name" value="FI04643P-RELATED"/>
    <property type="match status" value="1"/>
</dbReference>
<proteinExistence type="predicted"/>
<dbReference type="Proteomes" id="UP001596410">
    <property type="component" value="Unassembled WGS sequence"/>
</dbReference>